<protein>
    <submittedName>
        <fullName evidence="2">Putative group II intron maturase</fullName>
    </submittedName>
</protein>
<geneLocation type="mitochondrion" evidence="2"/>
<name>A0A5P9NW25_COLSC</name>
<dbReference type="RefSeq" id="YP_009710046.1">
    <property type="nucleotide sequence ID" value="NC_045180.1"/>
</dbReference>
<sequence length="151" mass="17680">MRTVEKVISESDLGKTKLFRVKTTLPPQIYAQVPRIKAKLEERGYSRKGKPTHNPKQLNSRDDQIIKLYEGIARGLLNYYKCTSNFVQVQTIVDYHLRYSCLATLSGKHKSSLRKTVEKYGKEFQCEIYNKKGELMTKRDFPTTEVFRKRI</sequence>
<keyword evidence="2" id="KW-0496">Mitochondrion</keyword>
<dbReference type="GO" id="GO:0003964">
    <property type="term" value="F:RNA-directed DNA polymerase activity"/>
    <property type="evidence" value="ECO:0007669"/>
    <property type="project" value="TreeGrafter"/>
</dbReference>
<evidence type="ECO:0000313" key="2">
    <source>
        <dbReference type="EMBL" id="QFU80151.1"/>
    </source>
</evidence>
<dbReference type="GO" id="GO:0090615">
    <property type="term" value="P:mitochondrial mRNA processing"/>
    <property type="evidence" value="ECO:0007669"/>
    <property type="project" value="TreeGrafter"/>
</dbReference>
<gene>
    <name evidence="2" type="primary">orf151</name>
</gene>
<dbReference type="Pfam" id="PF01348">
    <property type="entry name" value="Intron_maturas2"/>
    <property type="match status" value="1"/>
</dbReference>
<dbReference type="EMBL" id="MN613583">
    <property type="protein sequence ID" value="QFU80151.1"/>
    <property type="molecule type" value="Genomic_DNA"/>
</dbReference>
<feature type="domain" description="Domain X" evidence="1">
    <location>
        <begin position="30"/>
        <end position="136"/>
    </location>
</feature>
<dbReference type="PANTHER" id="PTHR33642:SF4">
    <property type="entry name" value="COX1_OXI3 INTRON 1 PROTEIN-RELATED"/>
    <property type="match status" value="1"/>
</dbReference>
<accession>A0A5P9NW25</accession>
<dbReference type="GO" id="GO:0006315">
    <property type="term" value="P:homing of group II introns"/>
    <property type="evidence" value="ECO:0007669"/>
    <property type="project" value="TreeGrafter"/>
</dbReference>
<dbReference type="GO" id="GO:0005739">
    <property type="term" value="C:mitochondrion"/>
    <property type="evidence" value="ECO:0007669"/>
    <property type="project" value="TreeGrafter"/>
</dbReference>
<proteinExistence type="predicted"/>
<dbReference type="GeneID" id="42369866"/>
<dbReference type="AlphaFoldDB" id="A0A5P9NW25"/>
<evidence type="ECO:0000259" key="1">
    <source>
        <dbReference type="Pfam" id="PF01348"/>
    </source>
</evidence>
<organism evidence="2">
    <name type="scientific">Coleochaete scutata</name>
    <dbReference type="NCBI Taxonomy" id="3125"/>
    <lineage>
        <taxon>Eukaryota</taxon>
        <taxon>Viridiplantae</taxon>
        <taxon>Streptophyta</taxon>
        <taxon>Coleochaetophyceae</taxon>
        <taxon>Coleochaetales</taxon>
        <taxon>Coleochaetaceae</taxon>
        <taxon>Coleochaete</taxon>
    </lineage>
</organism>
<dbReference type="PANTHER" id="PTHR33642">
    <property type="entry name" value="COX1/OXI3 INTRON 1 PROTEIN-RELATED"/>
    <property type="match status" value="1"/>
</dbReference>
<reference evidence="2" key="1">
    <citation type="submission" date="2019-10" db="EMBL/GenBank/DDBJ databases">
        <title>Complete mitogenome of the streptophyte green alga Coleochaete scutata (Coleochaetophyceae).</title>
        <authorList>
            <person name="Turmel M."/>
            <person name="Otis C."/>
            <person name="Lemieux C."/>
        </authorList>
    </citation>
    <scope>NUCLEOTIDE SEQUENCE</scope>
</reference>
<dbReference type="InterPro" id="IPR024937">
    <property type="entry name" value="Domain_X"/>
</dbReference>